<dbReference type="KEGG" id="ppd:Ppro_1907"/>
<dbReference type="STRING" id="338966.Ppro_1907"/>
<dbReference type="Proteomes" id="UP000006732">
    <property type="component" value="Chromosome"/>
</dbReference>
<dbReference type="GO" id="GO:0003677">
    <property type="term" value="F:DNA binding"/>
    <property type="evidence" value="ECO:0007669"/>
    <property type="project" value="UniProtKB-KW"/>
</dbReference>
<protein>
    <submittedName>
        <fullName evidence="3">Transcriptional regulator, XRE family</fullName>
    </submittedName>
</protein>
<dbReference type="PANTHER" id="PTHR46558">
    <property type="entry name" value="TRACRIPTIONAL REGULATORY PROTEIN-RELATED-RELATED"/>
    <property type="match status" value="1"/>
</dbReference>
<accession>A1AQ97</accession>
<feature type="domain" description="HTH cro/C1-type" evidence="2">
    <location>
        <begin position="12"/>
        <end position="66"/>
    </location>
</feature>
<dbReference type="CDD" id="cd00093">
    <property type="entry name" value="HTH_XRE"/>
    <property type="match status" value="1"/>
</dbReference>
<keyword evidence="4" id="KW-1185">Reference proteome</keyword>
<dbReference type="HOGENOM" id="CLU_066192_17_5_7"/>
<dbReference type="InterPro" id="IPR010982">
    <property type="entry name" value="Lambda_DNA-bd_dom_sf"/>
</dbReference>
<dbReference type="SMART" id="SM00530">
    <property type="entry name" value="HTH_XRE"/>
    <property type="match status" value="1"/>
</dbReference>
<gene>
    <name evidence="3" type="ordered locus">Ppro_1907</name>
</gene>
<keyword evidence="1" id="KW-0238">DNA-binding</keyword>
<name>A1AQ97_PELPD</name>
<dbReference type="RefSeq" id="WP_011735793.1">
    <property type="nucleotide sequence ID" value="NC_008609.1"/>
</dbReference>
<sequence length="107" mass="12205">MRTANELLGLRIRELRKRAGMTQEQLAELLGIDQKHMSRIELGKSYPSLDRLLKIAVVVNAPLPNLFEFGHMNTAADLQQQVVNIVMQLGPKDLKRIYRILEALREG</sequence>
<dbReference type="EMBL" id="CP000482">
    <property type="protein sequence ID" value="ABK99517.1"/>
    <property type="molecule type" value="Genomic_DNA"/>
</dbReference>
<evidence type="ECO:0000313" key="3">
    <source>
        <dbReference type="EMBL" id="ABK99517.1"/>
    </source>
</evidence>
<evidence type="ECO:0000256" key="1">
    <source>
        <dbReference type="ARBA" id="ARBA00023125"/>
    </source>
</evidence>
<dbReference type="Pfam" id="PF01381">
    <property type="entry name" value="HTH_3"/>
    <property type="match status" value="1"/>
</dbReference>
<evidence type="ECO:0000313" key="4">
    <source>
        <dbReference type="Proteomes" id="UP000006732"/>
    </source>
</evidence>
<evidence type="ECO:0000259" key="2">
    <source>
        <dbReference type="PROSITE" id="PS50943"/>
    </source>
</evidence>
<reference evidence="3 4" key="1">
    <citation type="submission" date="2006-10" db="EMBL/GenBank/DDBJ databases">
        <title>Complete sequence of chromosome of Pelobacter propionicus DSM 2379.</title>
        <authorList>
            <consortium name="US DOE Joint Genome Institute"/>
            <person name="Copeland A."/>
            <person name="Lucas S."/>
            <person name="Lapidus A."/>
            <person name="Barry K."/>
            <person name="Detter J.C."/>
            <person name="Glavina del Rio T."/>
            <person name="Hammon N."/>
            <person name="Israni S."/>
            <person name="Dalin E."/>
            <person name="Tice H."/>
            <person name="Pitluck S."/>
            <person name="Saunders E."/>
            <person name="Brettin T."/>
            <person name="Bruce D."/>
            <person name="Han C."/>
            <person name="Tapia R."/>
            <person name="Schmutz J."/>
            <person name="Larimer F."/>
            <person name="Land M."/>
            <person name="Hauser L."/>
            <person name="Kyrpides N."/>
            <person name="Kim E."/>
            <person name="Lovley D."/>
            <person name="Richardson P."/>
        </authorList>
    </citation>
    <scope>NUCLEOTIDE SEQUENCE [LARGE SCALE GENOMIC DNA]</scope>
    <source>
        <strain evidence="4">DSM 2379 / NBRC 103807 / OttBd1</strain>
    </source>
</reference>
<dbReference type="SUPFAM" id="SSF47413">
    <property type="entry name" value="lambda repressor-like DNA-binding domains"/>
    <property type="match status" value="1"/>
</dbReference>
<organism evidence="3 4">
    <name type="scientific">Pelobacter propionicus (strain DSM 2379 / NBRC 103807 / OttBd1)</name>
    <dbReference type="NCBI Taxonomy" id="338966"/>
    <lineage>
        <taxon>Bacteria</taxon>
        <taxon>Pseudomonadati</taxon>
        <taxon>Thermodesulfobacteriota</taxon>
        <taxon>Desulfuromonadia</taxon>
        <taxon>Desulfuromonadales</taxon>
        <taxon>Desulfuromonadaceae</taxon>
        <taxon>Pelobacter</taxon>
    </lineage>
</organism>
<dbReference type="AlphaFoldDB" id="A1AQ97"/>
<dbReference type="InterPro" id="IPR001387">
    <property type="entry name" value="Cro/C1-type_HTH"/>
</dbReference>
<proteinExistence type="predicted"/>
<dbReference type="eggNOG" id="COG1476">
    <property type="taxonomic scope" value="Bacteria"/>
</dbReference>
<dbReference type="PANTHER" id="PTHR46558:SF11">
    <property type="entry name" value="HTH-TYPE TRANSCRIPTIONAL REGULATOR XRE"/>
    <property type="match status" value="1"/>
</dbReference>
<dbReference type="Gene3D" id="1.10.260.40">
    <property type="entry name" value="lambda repressor-like DNA-binding domains"/>
    <property type="match status" value="1"/>
</dbReference>
<dbReference type="PROSITE" id="PS50943">
    <property type="entry name" value="HTH_CROC1"/>
    <property type="match status" value="1"/>
</dbReference>